<dbReference type="GO" id="GO:0050311">
    <property type="term" value="F:sulfite reductase (ferredoxin) activity"/>
    <property type="evidence" value="ECO:0007669"/>
    <property type="project" value="TreeGrafter"/>
</dbReference>
<evidence type="ECO:0000313" key="10">
    <source>
        <dbReference type="Proteomes" id="UP000184114"/>
    </source>
</evidence>
<dbReference type="PANTHER" id="PTHR11493">
    <property type="entry name" value="SULFITE REDUCTASE [NADPH] SUBUNIT BETA-RELATED"/>
    <property type="match status" value="1"/>
</dbReference>
<dbReference type="InterPro" id="IPR036136">
    <property type="entry name" value="Nit/Sulf_reduc_fer-like_dom_sf"/>
</dbReference>
<accession>A0A1M4XNI3</accession>
<reference evidence="10" key="1">
    <citation type="submission" date="2016-11" db="EMBL/GenBank/DDBJ databases">
        <authorList>
            <person name="Varghese N."/>
            <person name="Submissions S."/>
        </authorList>
    </citation>
    <scope>NUCLEOTIDE SEQUENCE [LARGE SCALE GENOMIC DNA]</scope>
    <source>
        <strain evidence="10">DSM 18095</strain>
    </source>
</reference>
<dbReference type="STRING" id="1123404.SAMN02745784_02316"/>
<keyword evidence="6" id="KW-0408">Iron</keyword>
<dbReference type="Pfam" id="PF03460">
    <property type="entry name" value="NIR_SIR_ferr"/>
    <property type="match status" value="1"/>
</dbReference>
<dbReference type="PRINTS" id="PR00397">
    <property type="entry name" value="SIROHAEM"/>
</dbReference>
<dbReference type="Pfam" id="PF01077">
    <property type="entry name" value="NIR_SIR"/>
    <property type="match status" value="1"/>
</dbReference>
<dbReference type="GO" id="GO:0009337">
    <property type="term" value="C:sulfite reductase complex (NADPH)"/>
    <property type="evidence" value="ECO:0007669"/>
    <property type="project" value="TreeGrafter"/>
</dbReference>
<dbReference type="InterPro" id="IPR006066">
    <property type="entry name" value="NO2/SO3_Rdtase_FeS/sirohaem_BS"/>
</dbReference>
<dbReference type="GO" id="GO:0000103">
    <property type="term" value="P:sulfate assimilation"/>
    <property type="evidence" value="ECO:0007669"/>
    <property type="project" value="TreeGrafter"/>
</dbReference>
<dbReference type="Gene3D" id="3.90.480.10">
    <property type="entry name" value="Sulfite Reductase Hemoprotein,Domain 2"/>
    <property type="match status" value="1"/>
</dbReference>
<dbReference type="InterPro" id="IPR005117">
    <property type="entry name" value="NiRdtase/SiRdtase_haem-b_fer"/>
</dbReference>
<dbReference type="InterPro" id="IPR006067">
    <property type="entry name" value="NO2/SO3_Rdtase_4Fe4S_dom"/>
</dbReference>
<keyword evidence="2" id="KW-0004">4Fe-4S</keyword>
<evidence type="ECO:0000256" key="1">
    <source>
        <dbReference type="ARBA" id="ARBA00010429"/>
    </source>
</evidence>
<feature type="domain" description="4Fe-4S ferredoxin-type" evidence="8">
    <location>
        <begin position="168"/>
        <end position="197"/>
    </location>
</feature>
<dbReference type="PROSITE" id="PS00365">
    <property type="entry name" value="NIR_SIR"/>
    <property type="match status" value="1"/>
</dbReference>
<evidence type="ECO:0000313" key="9">
    <source>
        <dbReference type="EMBL" id="SHE94988.1"/>
    </source>
</evidence>
<dbReference type="AlphaFoldDB" id="A0A1M4XNI3"/>
<dbReference type="GO" id="GO:0046872">
    <property type="term" value="F:metal ion binding"/>
    <property type="evidence" value="ECO:0007669"/>
    <property type="project" value="UniProtKB-KW"/>
</dbReference>
<dbReference type="GO" id="GO:0020037">
    <property type="term" value="F:heme binding"/>
    <property type="evidence" value="ECO:0007669"/>
    <property type="project" value="InterPro"/>
</dbReference>
<dbReference type="PROSITE" id="PS00198">
    <property type="entry name" value="4FE4S_FER_1"/>
    <property type="match status" value="1"/>
</dbReference>
<dbReference type="SUPFAM" id="SSF56014">
    <property type="entry name" value="Nitrite and sulphite reductase 4Fe-4S domain-like"/>
    <property type="match status" value="1"/>
</dbReference>
<dbReference type="Gene3D" id="3.30.70.20">
    <property type="match status" value="1"/>
</dbReference>
<evidence type="ECO:0000256" key="7">
    <source>
        <dbReference type="ARBA" id="ARBA00023014"/>
    </source>
</evidence>
<feature type="domain" description="4Fe-4S ferredoxin-type" evidence="8">
    <location>
        <begin position="200"/>
        <end position="229"/>
    </location>
</feature>
<evidence type="ECO:0000256" key="5">
    <source>
        <dbReference type="ARBA" id="ARBA00023002"/>
    </source>
</evidence>
<dbReference type="InterPro" id="IPR045169">
    <property type="entry name" value="NO2/SO3_Rdtase_4Fe4S_prot"/>
</dbReference>
<keyword evidence="7" id="KW-0411">Iron-sulfur</keyword>
<dbReference type="PANTHER" id="PTHR11493:SF54">
    <property type="entry name" value="ANAEROBIC SULFITE REDUCTASE SUBUNIT C"/>
    <property type="match status" value="1"/>
</dbReference>
<dbReference type="Proteomes" id="UP000184114">
    <property type="component" value="Unassembled WGS sequence"/>
</dbReference>
<keyword evidence="4" id="KW-0479">Metal-binding</keyword>
<proteinExistence type="inferred from homology"/>
<keyword evidence="10" id="KW-1185">Reference proteome</keyword>
<dbReference type="InterPro" id="IPR017896">
    <property type="entry name" value="4Fe4S_Fe-S-bd"/>
</dbReference>
<gene>
    <name evidence="9" type="ORF">SAMN02745784_02316</name>
</gene>
<comment type="similarity">
    <text evidence="1">Belongs to the nitrite and sulfite reductase 4Fe-4S domain family.</text>
</comment>
<dbReference type="RefSeq" id="WP_072976410.1">
    <property type="nucleotide sequence ID" value="NZ_FQTY01000012.1"/>
</dbReference>
<protein>
    <submittedName>
        <fullName evidence="9">Anaerobic sulfite reductase subunit C</fullName>
    </submittedName>
</protein>
<dbReference type="SUPFAM" id="SSF55124">
    <property type="entry name" value="Nitrite/Sulfite reductase N-terminal domain-like"/>
    <property type="match status" value="1"/>
</dbReference>
<dbReference type="NCBIfam" id="TIGR02912">
    <property type="entry name" value="sulfite_red_C"/>
    <property type="match status" value="1"/>
</dbReference>
<name>A0A1M4XNI3_9FIRM</name>
<evidence type="ECO:0000256" key="2">
    <source>
        <dbReference type="ARBA" id="ARBA00022485"/>
    </source>
</evidence>
<organism evidence="9 10">
    <name type="scientific">Tissierella praeacuta DSM 18095</name>
    <dbReference type="NCBI Taxonomy" id="1123404"/>
    <lineage>
        <taxon>Bacteria</taxon>
        <taxon>Bacillati</taxon>
        <taxon>Bacillota</taxon>
        <taxon>Tissierellia</taxon>
        <taxon>Tissierellales</taxon>
        <taxon>Tissierellaceae</taxon>
        <taxon>Tissierella</taxon>
    </lineage>
</organism>
<evidence type="ECO:0000256" key="6">
    <source>
        <dbReference type="ARBA" id="ARBA00023004"/>
    </source>
</evidence>
<sequence>MLDLNTKKIKKNAFRITKERNKTSIRIRIPGGQLPAEIIPTLYEIATKYGDGKLHITSRQGFEITGIDFANMDKVNEIISPIIEKLELSYGVEIHNPKEGYPASGTRNISSCIGNRVCPYANYNTTEFARRIEAAVFPHDHHFKIATTGCPNDCIKAHMQDFGIIGMAGVQYDAYHCVGCEACVKNCKKRVVGALEMVDGKVVRNEAICIECGECVLTCPMQAWSRKEEKRYKLVIMGRTGKKKPRLAQTFIQGVDEASIIKIIQNTYDYVDEYIDRTLPKEHVGYIVDRTGYQEFKKWALKDVELPKDAKVAEHIYW</sequence>
<keyword evidence="3" id="KW-0349">Heme</keyword>
<dbReference type="PROSITE" id="PS51379">
    <property type="entry name" value="4FE4S_FER_2"/>
    <property type="match status" value="2"/>
</dbReference>
<dbReference type="InterPro" id="IPR017900">
    <property type="entry name" value="4Fe4S_Fe_S_CS"/>
</dbReference>
<dbReference type="InterPro" id="IPR014261">
    <property type="entry name" value="Sulphite_reductase_C"/>
</dbReference>
<dbReference type="SUPFAM" id="SSF54862">
    <property type="entry name" value="4Fe-4S ferredoxins"/>
    <property type="match status" value="1"/>
</dbReference>
<dbReference type="InterPro" id="IPR045854">
    <property type="entry name" value="NO2/SO3_Rdtase_4Fe4S_sf"/>
</dbReference>
<dbReference type="Gene3D" id="3.30.413.10">
    <property type="entry name" value="Sulfite Reductase Hemoprotein, domain 1"/>
    <property type="match status" value="1"/>
</dbReference>
<dbReference type="GeneID" id="90994170"/>
<evidence type="ECO:0000256" key="4">
    <source>
        <dbReference type="ARBA" id="ARBA00022723"/>
    </source>
</evidence>
<dbReference type="GO" id="GO:0051539">
    <property type="term" value="F:4 iron, 4 sulfur cluster binding"/>
    <property type="evidence" value="ECO:0007669"/>
    <property type="project" value="UniProtKB-KW"/>
</dbReference>
<dbReference type="EMBL" id="FQTY01000012">
    <property type="protein sequence ID" value="SHE94988.1"/>
    <property type="molecule type" value="Genomic_DNA"/>
</dbReference>
<dbReference type="GO" id="GO:0016002">
    <property type="term" value="F:sulfite reductase activity"/>
    <property type="evidence" value="ECO:0007669"/>
    <property type="project" value="TreeGrafter"/>
</dbReference>
<evidence type="ECO:0000259" key="8">
    <source>
        <dbReference type="PROSITE" id="PS51379"/>
    </source>
</evidence>
<keyword evidence="5" id="KW-0560">Oxidoreductase</keyword>
<evidence type="ECO:0000256" key="3">
    <source>
        <dbReference type="ARBA" id="ARBA00022617"/>
    </source>
</evidence>